<name>A0A356LCK5_9BURK</name>
<dbReference type="EC" id="6.4.1.2" evidence="3"/>
<keyword evidence="1" id="KW-0092">Biotin</keyword>
<dbReference type="GO" id="GO:0003989">
    <property type="term" value="F:acetyl-CoA carboxylase activity"/>
    <property type="evidence" value="ECO:0007669"/>
    <property type="project" value="UniProtKB-EC"/>
</dbReference>
<evidence type="ECO:0000313" key="4">
    <source>
        <dbReference type="Proteomes" id="UP000264036"/>
    </source>
</evidence>
<comment type="caution">
    <text evidence="3">The sequence shown here is derived from an EMBL/GenBank/DDBJ whole genome shotgun (WGS) entry which is preliminary data.</text>
</comment>
<dbReference type="PANTHER" id="PTHR45266:SF3">
    <property type="entry name" value="OXALOACETATE DECARBOXYLASE ALPHA CHAIN"/>
    <property type="match status" value="1"/>
</dbReference>
<sequence length="75" mass="7925">MSTELISEVTGTVWKILVQVGAEVTPDEPVLIVESMKMEIPVMSEEAGVLLALDVKEGDAVEDGQVVGQVGKRSG</sequence>
<keyword evidence="3" id="KW-0436">Ligase</keyword>
<protein>
    <submittedName>
        <fullName evidence="3">Acetyl-CoA carboxylase biotin carboxyl carrier protein subunit</fullName>
        <ecNumber evidence="3">6.4.1.2</ecNumber>
    </submittedName>
</protein>
<dbReference type="InterPro" id="IPR000089">
    <property type="entry name" value="Biotin_lipoyl"/>
</dbReference>
<dbReference type="SUPFAM" id="SSF51230">
    <property type="entry name" value="Single hybrid motif"/>
    <property type="match status" value="1"/>
</dbReference>
<accession>A0A356LCK5</accession>
<reference evidence="3 4" key="1">
    <citation type="journal article" date="2018" name="Nat. Biotechnol.">
        <title>A standardized bacterial taxonomy based on genome phylogeny substantially revises the tree of life.</title>
        <authorList>
            <person name="Parks D.H."/>
            <person name="Chuvochina M."/>
            <person name="Waite D.W."/>
            <person name="Rinke C."/>
            <person name="Skarshewski A."/>
            <person name="Chaumeil P.A."/>
            <person name="Hugenholtz P."/>
        </authorList>
    </citation>
    <scope>NUCLEOTIDE SEQUENCE [LARGE SCALE GENOMIC DNA]</scope>
    <source>
        <strain evidence="3">UBA10707</strain>
    </source>
</reference>
<evidence type="ECO:0000313" key="3">
    <source>
        <dbReference type="EMBL" id="HBP28654.1"/>
    </source>
</evidence>
<dbReference type="EMBL" id="DOEK01000007">
    <property type="protein sequence ID" value="HBP28654.1"/>
    <property type="molecule type" value="Genomic_DNA"/>
</dbReference>
<dbReference type="Gene3D" id="2.40.50.100">
    <property type="match status" value="1"/>
</dbReference>
<dbReference type="PANTHER" id="PTHR45266">
    <property type="entry name" value="OXALOACETATE DECARBOXYLASE ALPHA CHAIN"/>
    <property type="match status" value="1"/>
</dbReference>
<dbReference type="Proteomes" id="UP000264036">
    <property type="component" value="Unassembled WGS sequence"/>
</dbReference>
<evidence type="ECO:0000259" key="2">
    <source>
        <dbReference type="PROSITE" id="PS50968"/>
    </source>
</evidence>
<dbReference type="PROSITE" id="PS50968">
    <property type="entry name" value="BIOTINYL_LIPOYL"/>
    <property type="match status" value="1"/>
</dbReference>
<dbReference type="InterPro" id="IPR011053">
    <property type="entry name" value="Single_hybrid_motif"/>
</dbReference>
<dbReference type="InterPro" id="IPR050709">
    <property type="entry name" value="Biotin_Carboxyl_Carrier/Decarb"/>
</dbReference>
<dbReference type="Pfam" id="PF00364">
    <property type="entry name" value="Biotin_lipoyl"/>
    <property type="match status" value="1"/>
</dbReference>
<organism evidence="3 4">
    <name type="scientific">Advenella kashmirensis</name>
    <dbReference type="NCBI Taxonomy" id="310575"/>
    <lineage>
        <taxon>Bacteria</taxon>
        <taxon>Pseudomonadati</taxon>
        <taxon>Pseudomonadota</taxon>
        <taxon>Betaproteobacteria</taxon>
        <taxon>Burkholderiales</taxon>
        <taxon>Alcaligenaceae</taxon>
    </lineage>
</organism>
<dbReference type="CDD" id="cd06850">
    <property type="entry name" value="biotinyl_domain"/>
    <property type="match status" value="1"/>
</dbReference>
<gene>
    <name evidence="3" type="ORF">DD666_04480</name>
</gene>
<evidence type="ECO:0000256" key="1">
    <source>
        <dbReference type="ARBA" id="ARBA00023267"/>
    </source>
</evidence>
<feature type="domain" description="Lipoyl-binding" evidence="2">
    <location>
        <begin position="1"/>
        <end position="71"/>
    </location>
</feature>
<proteinExistence type="predicted"/>
<dbReference type="AlphaFoldDB" id="A0A356LCK5"/>